<evidence type="ECO:0000256" key="3">
    <source>
        <dbReference type="SAM" id="Coils"/>
    </source>
</evidence>
<evidence type="ECO:0000256" key="4">
    <source>
        <dbReference type="SAM" id="MobiDB-lite"/>
    </source>
</evidence>
<dbReference type="Gene3D" id="1.20.1600.10">
    <property type="entry name" value="Outer membrane efflux proteins (OEP)"/>
    <property type="match status" value="1"/>
</dbReference>
<evidence type="ECO:0000256" key="1">
    <source>
        <dbReference type="ARBA" id="ARBA00007613"/>
    </source>
</evidence>
<reference evidence="5 6" key="1">
    <citation type="submission" date="2023-04" db="EMBL/GenBank/DDBJ databases">
        <title>A novel bacteria isolated from coastal sediment.</title>
        <authorList>
            <person name="Liu X.-J."/>
            <person name="Du Z.-J."/>
        </authorList>
    </citation>
    <scope>NUCLEOTIDE SEQUENCE [LARGE SCALE GENOMIC DNA]</scope>
    <source>
        <strain evidence="5 6">SDUM461003</strain>
    </source>
</reference>
<keyword evidence="6" id="KW-1185">Reference proteome</keyword>
<dbReference type="Proteomes" id="UP001225316">
    <property type="component" value="Unassembled WGS sequence"/>
</dbReference>
<comment type="similarity">
    <text evidence="1 2">Belongs to the outer membrane factor (OMF) (TC 1.B.17) family.</text>
</comment>
<evidence type="ECO:0000313" key="5">
    <source>
        <dbReference type="EMBL" id="MDQ8206438.1"/>
    </source>
</evidence>
<comment type="subcellular location">
    <subcellularLocation>
        <location evidence="2">Cell membrane</location>
        <topology evidence="2">Lipid-anchor</topology>
    </subcellularLocation>
</comment>
<feature type="compositionally biased region" description="Polar residues" evidence="4">
    <location>
        <begin position="119"/>
        <end position="135"/>
    </location>
</feature>
<dbReference type="InterPro" id="IPR003423">
    <property type="entry name" value="OMP_efflux"/>
</dbReference>
<feature type="signal peptide" evidence="2">
    <location>
        <begin position="1"/>
        <end position="20"/>
    </location>
</feature>
<dbReference type="InterPro" id="IPR010131">
    <property type="entry name" value="MdtP/NodT-like"/>
</dbReference>
<keyword evidence="2" id="KW-0812">Transmembrane</keyword>
<dbReference type="Gene3D" id="2.20.200.10">
    <property type="entry name" value="Outer membrane efflux proteins (OEP)"/>
    <property type="match status" value="1"/>
</dbReference>
<feature type="region of interest" description="Disordered" evidence="4">
    <location>
        <begin position="116"/>
        <end position="135"/>
    </location>
</feature>
<sequence length="479" mass="51668">MKRSHSTPLSIALISLSSLALIGCTTTGSSPESTTISQRIPENWAHGSETMSQATAVDLSGWWQRFGDPVLNDLIVEALQNNTDSRSALSSIRQARAERGLANAQLWPSIDASAGASGSHVNNLNTDNTSSSESYSAGIDASWEVDLFGQQAKYLEASEAELAASVEDFHDAQVSLAAEVATAYLDLRAYEIQLGIVQENLSTRESTLEIIQWQEQAGEGDALSTQQSLSTVEQARAQIPALEQSIQEIRNSLAILVGRTPAELQSLQSTAKFPQAPDQLTRTIPADTLSQRPDLRSAERHIEAAAANLTATERSRLPSLNLNGSIGIEAFKAGDWLDPEQIISNAIASLSAPIWDAGRISRNIEIQKETLTQAYLNYESEVLAALAEVENALSSIDQLNQELAILQRASAAASKATELAQMQYESGEADLLTVLDTQRTELSLDQDRISTQAEVLQAHVELYKALGGGWSTPLSLTQL</sequence>
<dbReference type="Pfam" id="PF02321">
    <property type="entry name" value="OEP"/>
    <property type="match status" value="2"/>
</dbReference>
<keyword evidence="2" id="KW-0564">Palmitate</keyword>
<dbReference type="PANTHER" id="PTHR30203:SF31">
    <property type="entry name" value="RND EFFLUX SYSTEM, OUTER MEMBRANE LIPOPROTEIN, NODT"/>
    <property type="match status" value="1"/>
</dbReference>
<accession>A0ABU1AQJ3</accession>
<dbReference type="EMBL" id="JARXHW010000004">
    <property type="protein sequence ID" value="MDQ8206438.1"/>
    <property type="molecule type" value="Genomic_DNA"/>
</dbReference>
<organism evidence="5 6">
    <name type="scientific">Thalassobacterium maritimum</name>
    <dbReference type="NCBI Taxonomy" id="3041265"/>
    <lineage>
        <taxon>Bacteria</taxon>
        <taxon>Pseudomonadati</taxon>
        <taxon>Verrucomicrobiota</taxon>
        <taxon>Opitutia</taxon>
        <taxon>Puniceicoccales</taxon>
        <taxon>Coraliomargaritaceae</taxon>
        <taxon>Thalassobacterium</taxon>
    </lineage>
</organism>
<evidence type="ECO:0000313" key="6">
    <source>
        <dbReference type="Proteomes" id="UP001225316"/>
    </source>
</evidence>
<dbReference type="PANTHER" id="PTHR30203">
    <property type="entry name" value="OUTER MEMBRANE CATION EFFLUX PROTEIN"/>
    <property type="match status" value="1"/>
</dbReference>
<evidence type="ECO:0000256" key="2">
    <source>
        <dbReference type="RuleBase" id="RU362097"/>
    </source>
</evidence>
<feature type="coiled-coil region" evidence="3">
    <location>
        <begin position="382"/>
        <end position="416"/>
    </location>
</feature>
<dbReference type="NCBIfam" id="TIGR01845">
    <property type="entry name" value="outer_NodT"/>
    <property type="match status" value="1"/>
</dbReference>
<feature type="chain" id="PRO_5044977225" evidence="2">
    <location>
        <begin position="21"/>
        <end position="479"/>
    </location>
</feature>
<keyword evidence="2" id="KW-0472">Membrane</keyword>
<keyword evidence="3" id="KW-0175">Coiled coil</keyword>
<keyword evidence="2" id="KW-0449">Lipoprotein</keyword>
<dbReference type="PROSITE" id="PS51257">
    <property type="entry name" value="PROKAR_LIPOPROTEIN"/>
    <property type="match status" value="1"/>
</dbReference>
<dbReference type="RefSeq" id="WP_308948508.1">
    <property type="nucleotide sequence ID" value="NZ_JARXHW010000004.1"/>
</dbReference>
<proteinExistence type="inferred from homology"/>
<keyword evidence="2" id="KW-1134">Transmembrane beta strand</keyword>
<keyword evidence="2" id="KW-0732">Signal</keyword>
<name>A0ABU1AQJ3_9BACT</name>
<dbReference type="SUPFAM" id="SSF56954">
    <property type="entry name" value="Outer membrane efflux proteins (OEP)"/>
    <property type="match status" value="1"/>
</dbReference>
<gene>
    <name evidence="5" type="ORF">QEH52_02880</name>
</gene>
<protein>
    <submittedName>
        <fullName evidence="5">Efflux transporter outer membrane subunit</fullName>
    </submittedName>
</protein>
<comment type="caution">
    <text evidence="5">The sequence shown here is derived from an EMBL/GenBank/DDBJ whole genome shotgun (WGS) entry which is preliminary data.</text>
</comment>